<evidence type="ECO:0000313" key="1">
    <source>
        <dbReference type="EMBL" id="MBB4667937.1"/>
    </source>
</evidence>
<sequence length="218" mass="23998">MITGEERRRGRGNRAGLDREQILTAARGLDPATLTMQQVADAIGVDRKALNHHVTDRDNLLELLAVDAFRRRFDAAHVDLGDTWQDACRGYAAAMVEGIIDTGAWLGYLRFASPRDLAIIAPAETLARRLREAGFDVLTTSRAIHLLASICQGFARDAVIAGHAAEDPQVARLRQALDDTAETYPTLRELVDARVDNHGADQLRFDVDAFLAGMERLL</sequence>
<dbReference type="Gene3D" id="1.10.10.60">
    <property type="entry name" value="Homeodomain-like"/>
    <property type="match status" value="1"/>
</dbReference>
<dbReference type="SUPFAM" id="SSF48498">
    <property type="entry name" value="Tetracyclin repressor-like, C-terminal domain"/>
    <property type="match status" value="1"/>
</dbReference>
<dbReference type="InterPro" id="IPR036271">
    <property type="entry name" value="Tet_transcr_reg_TetR-rel_C_sf"/>
</dbReference>
<dbReference type="RefSeq" id="WP_184219108.1">
    <property type="nucleotide sequence ID" value="NZ_JACHMD010000001.1"/>
</dbReference>
<organism evidence="1 2">
    <name type="scientific">Microbacterium marinum</name>
    <dbReference type="NCBI Taxonomy" id="421115"/>
    <lineage>
        <taxon>Bacteria</taxon>
        <taxon>Bacillati</taxon>
        <taxon>Actinomycetota</taxon>
        <taxon>Actinomycetes</taxon>
        <taxon>Micrococcales</taxon>
        <taxon>Microbacteriaceae</taxon>
        <taxon>Microbacterium</taxon>
    </lineage>
</organism>
<dbReference type="InterPro" id="IPR009057">
    <property type="entry name" value="Homeodomain-like_sf"/>
</dbReference>
<dbReference type="EMBL" id="JACHMD010000001">
    <property type="protein sequence ID" value="MBB4667937.1"/>
    <property type="molecule type" value="Genomic_DNA"/>
</dbReference>
<gene>
    <name evidence="1" type="ORF">BKA24_002646</name>
</gene>
<accession>A0A7W7BSB6</accession>
<proteinExistence type="predicted"/>
<dbReference type="Gene3D" id="1.10.357.10">
    <property type="entry name" value="Tetracycline Repressor, domain 2"/>
    <property type="match status" value="1"/>
</dbReference>
<keyword evidence="2" id="KW-1185">Reference proteome</keyword>
<dbReference type="Proteomes" id="UP000573729">
    <property type="component" value="Unassembled WGS sequence"/>
</dbReference>
<evidence type="ECO:0000313" key="2">
    <source>
        <dbReference type="Proteomes" id="UP000573729"/>
    </source>
</evidence>
<name>A0A7W7BSB6_9MICO</name>
<dbReference type="SUPFAM" id="SSF46689">
    <property type="entry name" value="Homeodomain-like"/>
    <property type="match status" value="1"/>
</dbReference>
<reference evidence="1 2" key="1">
    <citation type="submission" date="2020-08" db="EMBL/GenBank/DDBJ databases">
        <title>Sequencing the genomes of 1000 actinobacteria strains.</title>
        <authorList>
            <person name="Klenk H.-P."/>
        </authorList>
    </citation>
    <scope>NUCLEOTIDE SEQUENCE [LARGE SCALE GENOMIC DNA]</scope>
    <source>
        <strain evidence="1 2">DSM 24947</strain>
    </source>
</reference>
<comment type="caution">
    <text evidence="1">The sequence shown here is derived from an EMBL/GenBank/DDBJ whole genome shotgun (WGS) entry which is preliminary data.</text>
</comment>
<dbReference type="AlphaFoldDB" id="A0A7W7BSB6"/>
<protein>
    <submittedName>
        <fullName evidence="1">AcrR family transcriptional regulator</fullName>
    </submittedName>
</protein>